<dbReference type="SUPFAM" id="SSF47413">
    <property type="entry name" value="lambda repressor-like DNA-binding domains"/>
    <property type="match status" value="1"/>
</dbReference>
<evidence type="ECO:0000313" key="3">
    <source>
        <dbReference type="Proteomes" id="UP000195437"/>
    </source>
</evidence>
<dbReference type="EMBL" id="CP021434">
    <property type="protein sequence ID" value="ARU62641.1"/>
    <property type="molecule type" value="Genomic_DNA"/>
</dbReference>
<accession>A0A1Y0IQ42</accession>
<dbReference type="Gene3D" id="1.25.40.10">
    <property type="entry name" value="Tetratricopeptide repeat domain"/>
    <property type="match status" value="2"/>
</dbReference>
<protein>
    <recommendedName>
        <fullName evidence="1">HTH cro/C1-type domain-containing protein</fullName>
    </recommendedName>
</protein>
<sequence>MSQLLAPAKTVADGIPLWRRIRELMKEKGSRYSMSAVAGRLEISRETLRLMLNGEREIYWFELEKIAEDLKMPMARILQEDVAALHAEIATRKKSLQQLDVAMEFAKKRFDMAQGLTEKGYALLDIGYLHLYQEQFADAERVYLAAYEVIQQIGQAPQEDDEMAFQALAHLAWVYVWSKQHLKALDFLEQHRTILTSTRTRQASYLNRKGLVKQSLNELAEAKQLLYQAMELVRGLGREEWLGRVCISAAYVEYLDLNYSKAKDLLIQSLLHLQTDTMRLLATKDLVKVYLKLHERQAAEALIRQTLREEPVKSNREMEARLRILLSRTLEVPFHAEAVAGNSKYPKYMRLLASRFLRIFYRRWFLQGRSKRVKAVYQMPRRSFPYDKFF</sequence>
<proteinExistence type="predicted"/>
<evidence type="ECO:0000259" key="1">
    <source>
        <dbReference type="PROSITE" id="PS50943"/>
    </source>
</evidence>
<gene>
    <name evidence="2" type="ORF">CBW65_17930</name>
</gene>
<dbReference type="GO" id="GO:0003677">
    <property type="term" value="F:DNA binding"/>
    <property type="evidence" value="ECO:0007669"/>
    <property type="project" value="InterPro"/>
</dbReference>
<dbReference type="SMART" id="SM00028">
    <property type="entry name" value="TPR"/>
    <property type="match status" value="3"/>
</dbReference>
<dbReference type="PROSITE" id="PS50943">
    <property type="entry name" value="HTH_CROC1"/>
    <property type="match status" value="1"/>
</dbReference>
<dbReference type="KEGG" id="tum:CBW65_17930"/>
<dbReference type="Proteomes" id="UP000195437">
    <property type="component" value="Chromosome"/>
</dbReference>
<name>A0A1Y0IQ42_9BACL</name>
<evidence type="ECO:0000313" key="2">
    <source>
        <dbReference type="EMBL" id="ARU62641.1"/>
    </source>
</evidence>
<reference evidence="3" key="1">
    <citation type="submission" date="2017-05" db="EMBL/GenBank/DDBJ databases">
        <authorList>
            <person name="Sung H."/>
        </authorList>
    </citation>
    <scope>NUCLEOTIDE SEQUENCE [LARGE SCALE GENOMIC DNA]</scope>
    <source>
        <strain evidence="3">AR23208</strain>
    </source>
</reference>
<feature type="domain" description="HTH cro/C1-type" evidence="1">
    <location>
        <begin position="21"/>
        <end position="77"/>
    </location>
</feature>
<dbReference type="InterPro" id="IPR019734">
    <property type="entry name" value="TPR_rpt"/>
</dbReference>
<dbReference type="InterPro" id="IPR010982">
    <property type="entry name" value="Lambda_DNA-bd_dom_sf"/>
</dbReference>
<dbReference type="InterPro" id="IPR011990">
    <property type="entry name" value="TPR-like_helical_dom_sf"/>
</dbReference>
<dbReference type="SUPFAM" id="SSF48452">
    <property type="entry name" value="TPR-like"/>
    <property type="match status" value="1"/>
</dbReference>
<dbReference type="OrthoDB" id="2380504at2"/>
<organism evidence="2 3">
    <name type="scientific">Tumebacillus avium</name>
    <dbReference type="NCBI Taxonomy" id="1903704"/>
    <lineage>
        <taxon>Bacteria</taxon>
        <taxon>Bacillati</taxon>
        <taxon>Bacillota</taxon>
        <taxon>Bacilli</taxon>
        <taxon>Bacillales</taxon>
        <taxon>Alicyclobacillaceae</taxon>
        <taxon>Tumebacillus</taxon>
    </lineage>
</organism>
<dbReference type="CDD" id="cd00093">
    <property type="entry name" value="HTH_XRE"/>
    <property type="match status" value="1"/>
</dbReference>
<dbReference type="Gene3D" id="1.10.260.40">
    <property type="entry name" value="lambda repressor-like DNA-binding domains"/>
    <property type="match status" value="1"/>
</dbReference>
<dbReference type="InterPro" id="IPR001387">
    <property type="entry name" value="Cro/C1-type_HTH"/>
</dbReference>
<dbReference type="RefSeq" id="WP_087458000.1">
    <property type="nucleotide sequence ID" value="NZ_CP021434.1"/>
</dbReference>
<dbReference type="AlphaFoldDB" id="A0A1Y0IQ42"/>
<keyword evidence="3" id="KW-1185">Reference proteome</keyword>